<dbReference type="PANTHER" id="PTHR37827:SF1">
    <property type="entry name" value="HNH DOMAIN-CONTAINING PROTEIN"/>
    <property type="match status" value="1"/>
</dbReference>
<dbReference type="EMBL" id="ML986488">
    <property type="protein sequence ID" value="KAF2278498.1"/>
    <property type="molecule type" value="Genomic_DNA"/>
</dbReference>
<proteinExistence type="predicted"/>
<dbReference type="Proteomes" id="UP000800097">
    <property type="component" value="Unassembled WGS sequence"/>
</dbReference>
<accession>A0A6A6JRK0</accession>
<protein>
    <recommendedName>
        <fullName evidence="4">HNH domain-containing protein</fullName>
    </recommendedName>
</protein>
<sequence length="309" mass="34782">MADPTPEEERINYETFRECVSEVVLKALAVPKEEEGAKGRKNRRRGRREGRRKGRMAGDDVVGGREGGKVAESKVEEQDADEEENARQGEEGESASDAEDLGEFIDYLTTLIFPTLPPTLRTLTSSTLKSLPQDLQTTYTLPLSPTFIESTLLPATLTPEIKDTLTAYTIPPPSSTAPTAAQNATTDADIQPLLTTLLSSYIDLTTTPPPPYSSTRTAECELCLRDWIPLTYHHLIPKSVHDKVRKRAWHRDDRLNSVAWLCRACHSFVHRVCGNEELARSYFTVDLLMAREDVQAWVKWVGRVRWKSR</sequence>
<dbReference type="GeneID" id="54547359"/>
<evidence type="ECO:0008006" key="4">
    <source>
        <dbReference type="Google" id="ProtNLM"/>
    </source>
</evidence>
<dbReference type="AlphaFoldDB" id="A0A6A6JRK0"/>
<evidence type="ECO:0000313" key="2">
    <source>
        <dbReference type="EMBL" id="KAF2278498.1"/>
    </source>
</evidence>
<gene>
    <name evidence="2" type="ORF">EI97DRAFT_256635</name>
</gene>
<feature type="compositionally biased region" description="Basic residues" evidence="1">
    <location>
        <begin position="39"/>
        <end position="55"/>
    </location>
</feature>
<dbReference type="OrthoDB" id="4850648at2759"/>
<name>A0A6A6JRK0_WESOR</name>
<feature type="compositionally biased region" description="Basic and acidic residues" evidence="1">
    <location>
        <begin position="56"/>
        <end position="77"/>
    </location>
</feature>
<keyword evidence="3" id="KW-1185">Reference proteome</keyword>
<dbReference type="PANTHER" id="PTHR37827">
    <property type="entry name" value="TUDOR DOMAIN-CONTAINING PROTEIN"/>
    <property type="match status" value="1"/>
</dbReference>
<feature type="region of interest" description="Disordered" evidence="1">
    <location>
        <begin position="28"/>
        <end position="99"/>
    </location>
</feature>
<evidence type="ECO:0000313" key="3">
    <source>
        <dbReference type="Proteomes" id="UP000800097"/>
    </source>
</evidence>
<organism evidence="2 3">
    <name type="scientific">Westerdykella ornata</name>
    <dbReference type="NCBI Taxonomy" id="318751"/>
    <lineage>
        <taxon>Eukaryota</taxon>
        <taxon>Fungi</taxon>
        <taxon>Dikarya</taxon>
        <taxon>Ascomycota</taxon>
        <taxon>Pezizomycotina</taxon>
        <taxon>Dothideomycetes</taxon>
        <taxon>Pleosporomycetidae</taxon>
        <taxon>Pleosporales</taxon>
        <taxon>Sporormiaceae</taxon>
        <taxon>Westerdykella</taxon>
    </lineage>
</organism>
<evidence type="ECO:0000256" key="1">
    <source>
        <dbReference type="SAM" id="MobiDB-lite"/>
    </source>
</evidence>
<reference evidence="2" key="1">
    <citation type="journal article" date="2020" name="Stud. Mycol.">
        <title>101 Dothideomycetes genomes: a test case for predicting lifestyles and emergence of pathogens.</title>
        <authorList>
            <person name="Haridas S."/>
            <person name="Albert R."/>
            <person name="Binder M."/>
            <person name="Bloem J."/>
            <person name="Labutti K."/>
            <person name="Salamov A."/>
            <person name="Andreopoulos B."/>
            <person name="Baker S."/>
            <person name="Barry K."/>
            <person name="Bills G."/>
            <person name="Bluhm B."/>
            <person name="Cannon C."/>
            <person name="Castanera R."/>
            <person name="Culley D."/>
            <person name="Daum C."/>
            <person name="Ezra D."/>
            <person name="Gonzalez J."/>
            <person name="Henrissat B."/>
            <person name="Kuo A."/>
            <person name="Liang C."/>
            <person name="Lipzen A."/>
            <person name="Lutzoni F."/>
            <person name="Magnuson J."/>
            <person name="Mondo S."/>
            <person name="Nolan M."/>
            <person name="Ohm R."/>
            <person name="Pangilinan J."/>
            <person name="Park H.-J."/>
            <person name="Ramirez L."/>
            <person name="Alfaro M."/>
            <person name="Sun H."/>
            <person name="Tritt A."/>
            <person name="Yoshinaga Y."/>
            <person name="Zwiers L.-H."/>
            <person name="Turgeon B."/>
            <person name="Goodwin S."/>
            <person name="Spatafora J."/>
            <person name="Crous P."/>
            <person name="Grigoriev I."/>
        </authorList>
    </citation>
    <scope>NUCLEOTIDE SEQUENCE</scope>
    <source>
        <strain evidence="2">CBS 379.55</strain>
    </source>
</reference>
<dbReference type="RefSeq" id="XP_033656037.1">
    <property type="nucleotide sequence ID" value="XM_033794184.1"/>
</dbReference>